<reference evidence="4" key="1">
    <citation type="submission" date="2013-09" db="EMBL/GenBank/DDBJ databases">
        <title>Corchorus olitorius genome sequencing.</title>
        <authorList>
            <person name="Alam M."/>
            <person name="Haque M.S."/>
            <person name="Islam M.S."/>
            <person name="Emdad E.M."/>
            <person name="Islam M.M."/>
            <person name="Ahmed B."/>
            <person name="Halim A."/>
            <person name="Hossen Q.M.M."/>
            <person name="Hossain M.Z."/>
            <person name="Ahmed R."/>
            <person name="Khan M.M."/>
            <person name="Islam R."/>
            <person name="Rashid M.M."/>
            <person name="Khan S.A."/>
            <person name="Rahman M.S."/>
            <person name="Alam M."/>
            <person name="Yahiya A.S."/>
            <person name="Khan M.S."/>
            <person name="Azam M.S."/>
            <person name="Haque T."/>
            <person name="Lashkar M.Z.H."/>
            <person name="Akhand A.I."/>
            <person name="Morshed G."/>
            <person name="Roy S."/>
            <person name="Uddin K.S."/>
            <person name="Rabeya T."/>
            <person name="Hossain A.S."/>
            <person name="Chowdhury A."/>
            <person name="Snigdha A.R."/>
            <person name="Mortoza M.S."/>
            <person name="Matin S.A."/>
            <person name="Hoque S.M.E."/>
            <person name="Islam M.K."/>
            <person name="Roy D.K."/>
            <person name="Haider R."/>
            <person name="Moosa M.M."/>
            <person name="Elias S.M."/>
            <person name="Hasan A.M."/>
            <person name="Jahan S."/>
            <person name="Shafiuddin M."/>
            <person name="Mahmood N."/>
            <person name="Shommy N.S."/>
        </authorList>
    </citation>
    <scope>NUCLEOTIDE SEQUENCE [LARGE SCALE GENOMIC DNA]</scope>
    <source>
        <strain evidence="4">cv. O-4</strain>
    </source>
</reference>
<dbReference type="Proteomes" id="UP000187203">
    <property type="component" value="Unassembled WGS sequence"/>
</dbReference>
<feature type="region of interest" description="Disordered" evidence="1">
    <location>
        <begin position="82"/>
        <end position="113"/>
    </location>
</feature>
<dbReference type="PANTHER" id="PTHR34272">
    <property type="entry name" value="EXPRESSED PROTEIN"/>
    <property type="match status" value="1"/>
</dbReference>
<sequence length="262" mass="29970">MENNNPYRYEEEEDNEDLLTLSLSTGPRPQPPSLPPPPPSLEQQQQTLFLQQFLTVPQAPPPPPSPPSFHNYDHAAVCQEITISHSRPPRSRRNPFQAPRPGRTETVPPPFPWATTQRATVQTLDYLLSQNMTKISGEVHCRRCDKVFNIEYDLKTKFTEIASFISNNRFAMHDRAPSDWMNPNLPSCEFCGSCLKPVVTKKRSINWLFLLLGKMLGCCKLSELKYFCKHTKNHRTGAKDRLLYLTYVGLCKQLDPNGPFDV</sequence>
<feature type="region of interest" description="Disordered" evidence="1">
    <location>
        <begin position="1"/>
        <end position="45"/>
    </location>
</feature>
<evidence type="ECO:0000313" key="4">
    <source>
        <dbReference type="Proteomes" id="UP000187203"/>
    </source>
</evidence>
<dbReference type="STRING" id="93759.A0A1R3KCZ5"/>
<evidence type="ECO:0000313" key="3">
    <source>
        <dbReference type="EMBL" id="OMP04967.1"/>
    </source>
</evidence>
<dbReference type="OrthoDB" id="1900495at2759"/>
<dbReference type="EMBL" id="AWUE01014127">
    <property type="protein sequence ID" value="OMP04967.1"/>
    <property type="molecule type" value="Genomic_DNA"/>
</dbReference>
<dbReference type="InterPro" id="IPR055513">
    <property type="entry name" value="DUF7086"/>
</dbReference>
<organism evidence="3 4">
    <name type="scientific">Corchorus olitorius</name>
    <dbReference type="NCBI Taxonomy" id="93759"/>
    <lineage>
        <taxon>Eukaryota</taxon>
        <taxon>Viridiplantae</taxon>
        <taxon>Streptophyta</taxon>
        <taxon>Embryophyta</taxon>
        <taxon>Tracheophyta</taxon>
        <taxon>Spermatophyta</taxon>
        <taxon>Magnoliopsida</taxon>
        <taxon>eudicotyledons</taxon>
        <taxon>Gunneridae</taxon>
        <taxon>Pentapetalae</taxon>
        <taxon>rosids</taxon>
        <taxon>malvids</taxon>
        <taxon>Malvales</taxon>
        <taxon>Malvaceae</taxon>
        <taxon>Grewioideae</taxon>
        <taxon>Apeibeae</taxon>
        <taxon>Corchorus</taxon>
    </lineage>
</organism>
<keyword evidence="4" id="KW-1185">Reference proteome</keyword>
<accession>A0A1R3KCZ5</accession>
<comment type="caution">
    <text evidence="3">The sequence shown here is derived from an EMBL/GenBank/DDBJ whole genome shotgun (WGS) entry which is preliminary data.</text>
</comment>
<protein>
    <recommendedName>
        <fullName evidence="2">DUF7086 domain-containing protein</fullName>
    </recommendedName>
</protein>
<feature type="compositionally biased region" description="Pro residues" evidence="1">
    <location>
        <begin position="28"/>
        <end position="40"/>
    </location>
</feature>
<feature type="domain" description="DUF7086" evidence="2">
    <location>
        <begin position="124"/>
        <end position="254"/>
    </location>
</feature>
<dbReference type="PANTHER" id="PTHR34272:SF8">
    <property type="entry name" value="HYDROXYPROLINE-RICH GLYCOPROTEIN FAMILY PROTEIN"/>
    <property type="match status" value="1"/>
</dbReference>
<gene>
    <name evidence="3" type="ORF">COLO4_09163</name>
</gene>
<dbReference type="Pfam" id="PF23324">
    <property type="entry name" value="DUF7086"/>
    <property type="match status" value="1"/>
</dbReference>
<evidence type="ECO:0000256" key="1">
    <source>
        <dbReference type="SAM" id="MobiDB-lite"/>
    </source>
</evidence>
<name>A0A1R3KCZ5_9ROSI</name>
<evidence type="ECO:0000259" key="2">
    <source>
        <dbReference type="Pfam" id="PF23324"/>
    </source>
</evidence>
<dbReference type="AlphaFoldDB" id="A0A1R3KCZ5"/>
<proteinExistence type="predicted"/>